<dbReference type="Proteomes" id="UP000650424">
    <property type="component" value="Unassembled WGS sequence"/>
</dbReference>
<dbReference type="EMBL" id="JACOGF010000006">
    <property type="protein sequence ID" value="MBC3918469.1"/>
    <property type="molecule type" value="Genomic_DNA"/>
</dbReference>
<evidence type="ECO:0000313" key="1">
    <source>
        <dbReference type="EMBL" id="MBC3918469.1"/>
    </source>
</evidence>
<dbReference type="RefSeq" id="WP_186947732.1">
    <property type="nucleotide sequence ID" value="NZ_JACOGF010000006.1"/>
</dbReference>
<reference evidence="1 2" key="1">
    <citation type="submission" date="2020-08" db="EMBL/GenBank/DDBJ databases">
        <title>Novel species isolated from subtropical streams in China.</title>
        <authorList>
            <person name="Lu H."/>
        </authorList>
    </citation>
    <scope>NUCLEOTIDE SEQUENCE [LARGE SCALE GENOMIC DNA]</scope>
    <source>
        <strain evidence="1 2">CY18W</strain>
    </source>
</reference>
<name>A0ABR6ZRG9_9BURK</name>
<keyword evidence="2" id="KW-1185">Reference proteome</keyword>
<organism evidence="1 2">
    <name type="scientific">Undibacterium hunanense</name>
    <dbReference type="NCBI Taxonomy" id="2762292"/>
    <lineage>
        <taxon>Bacteria</taxon>
        <taxon>Pseudomonadati</taxon>
        <taxon>Pseudomonadota</taxon>
        <taxon>Betaproteobacteria</taxon>
        <taxon>Burkholderiales</taxon>
        <taxon>Oxalobacteraceae</taxon>
        <taxon>Undibacterium</taxon>
    </lineage>
</organism>
<proteinExistence type="predicted"/>
<protein>
    <submittedName>
        <fullName evidence="1">Uncharacterized protein</fullName>
    </submittedName>
</protein>
<sequence length="109" mass="12566">MSALLQSSDHNSATYSSAFLVPMRQRKYSAPYLFRGVIMRNFFGFPFSSNNQKLSEIKEQKVDPDITAIPATDMSCAKKPKSLIPAKHHVHLKKMEEHRRNLRTMYFSS</sequence>
<accession>A0ABR6ZRG9</accession>
<evidence type="ECO:0000313" key="2">
    <source>
        <dbReference type="Proteomes" id="UP000650424"/>
    </source>
</evidence>
<comment type="caution">
    <text evidence="1">The sequence shown here is derived from an EMBL/GenBank/DDBJ whole genome shotgun (WGS) entry which is preliminary data.</text>
</comment>
<gene>
    <name evidence="1" type="ORF">H8L32_13335</name>
</gene>